<protein>
    <submittedName>
        <fullName evidence="2">Uncharacterized protein</fullName>
    </submittedName>
</protein>
<feature type="compositionally biased region" description="Basic residues" evidence="1">
    <location>
        <begin position="1"/>
        <end position="12"/>
    </location>
</feature>
<evidence type="ECO:0000313" key="2">
    <source>
        <dbReference type="EMBL" id="KAF8436922.1"/>
    </source>
</evidence>
<reference evidence="2" key="1">
    <citation type="submission" date="2019-10" db="EMBL/GenBank/DDBJ databases">
        <authorList>
            <consortium name="DOE Joint Genome Institute"/>
            <person name="Kuo A."/>
            <person name="Miyauchi S."/>
            <person name="Kiss E."/>
            <person name="Drula E."/>
            <person name="Kohler A."/>
            <person name="Sanchez-Garcia M."/>
            <person name="Andreopoulos B."/>
            <person name="Barry K.W."/>
            <person name="Bonito G."/>
            <person name="Buee M."/>
            <person name="Carver A."/>
            <person name="Chen C."/>
            <person name="Cichocki N."/>
            <person name="Clum A."/>
            <person name="Culley D."/>
            <person name="Crous P.W."/>
            <person name="Fauchery L."/>
            <person name="Girlanda M."/>
            <person name="Hayes R."/>
            <person name="Keri Z."/>
            <person name="LaButti K."/>
            <person name="Lipzen A."/>
            <person name="Lombard V."/>
            <person name="Magnuson J."/>
            <person name="Maillard F."/>
            <person name="Morin E."/>
            <person name="Murat C."/>
            <person name="Nolan M."/>
            <person name="Ohm R."/>
            <person name="Pangilinan J."/>
            <person name="Pereira M."/>
            <person name="Perotto S."/>
            <person name="Peter M."/>
            <person name="Riley R."/>
            <person name="Sitrit Y."/>
            <person name="Stielow B."/>
            <person name="Szollosi G."/>
            <person name="Zifcakova L."/>
            <person name="Stursova M."/>
            <person name="Spatafora J.W."/>
            <person name="Tedersoo L."/>
            <person name="Vaario L.-M."/>
            <person name="Yamada A."/>
            <person name="Yan M."/>
            <person name="Wang P."/>
            <person name="Xu J."/>
            <person name="Bruns T."/>
            <person name="Baldrian P."/>
            <person name="Vilgalys R."/>
            <person name="Henrissat B."/>
            <person name="Grigoriev I.V."/>
            <person name="Hibbett D."/>
            <person name="Nagy L.G."/>
            <person name="Martin F.M."/>
        </authorList>
    </citation>
    <scope>NUCLEOTIDE SEQUENCE</scope>
    <source>
        <strain evidence="2">BED1</strain>
    </source>
</reference>
<reference evidence="2" key="2">
    <citation type="journal article" date="2020" name="Nat. Commun.">
        <title>Large-scale genome sequencing of mycorrhizal fungi provides insights into the early evolution of symbiotic traits.</title>
        <authorList>
            <person name="Miyauchi S."/>
            <person name="Kiss E."/>
            <person name="Kuo A."/>
            <person name="Drula E."/>
            <person name="Kohler A."/>
            <person name="Sanchez-Garcia M."/>
            <person name="Morin E."/>
            <person name="Andreopoulos B."/>
            <person name="Barry K.W."/>
            <person name="Bonito G."/>
            <person name="Buee M."/>
            <person name="Carver A."/>
            <person name="Chen C."/>
            <person name="Cichocki N."/>
            <person name="Clum A."/>
            <person name="Culley D."/>
            <person name="Crous P.W."/>
            <person name="Fauchery L."/>
            <person name="Girlanda M."/>
            <person name="Hayes R.D."/>
            <person name="Keri Z."/>
            <person name="LaButti K."/>
            <person name="Lipzen A."/>
            <person name="Lombard V."/>
            <person name="Magnuson J."/>
            <person name="Maillard F."/>
            <person name="Murat C."/>
            <person name="Nolan M."/>
            <person name="Ohm R.A."/>
            <person name="Pangilinan J."/>
            <person name="Pereira M.F."/>
            <person name="Perotto S."/>
            <person name="Peter M."/>
            <person name="Pfister S."/>
            <person name="Riley R."/>
            <person name="Sitrit Y."/>
            <person name="Stielow J.B."/>
            <person name="Szollosi G."/>
            <person name="Zifcakova L."/>
            <person name="Stursova M."/>
            <person name="Spatafora J.W."/>
            <person name="Tedersoo L."/>
            <person name="Vaario L.M."/>
            <person name="Yamada A."/>
            <person name="Yan M."/>
            <person name="Wang P."/>
            <person name="Xu J."/>
            <person name="Bruns T."/>
            <person name="Baldrian P."/>
            <person name="Vilgalys R."/>
            <person name="Dunand C."/>
            <person name="Henrissat B."/>
            <person name="Grigoriev I.V."/>
            <person name="Hibbett D."/>
            <person name="Nagy L.G."/>
            <person name="Martin F.M."/>
        </authorList>
    </citation>
    <scope>NUCLEOTIDE SEQUENCE</scope>
    <source>
        <strain evidence="2">BED1</strain>
    </source>
</reference>
<feature type="region of interest" description="Disordered" evidence="1">
    <location>
        <begin position="106"/>
        <end position="162"/>
    </location>
</feature>
<keyword evidence="3" id="KW-1185">Reference proteome</keyword>
<name>A0AAD4BPZ2_BOLED</name>
<feature type="compositionally biased region" description="Polar residues" evidence="1">
    <location>
        <begin position="21"/>
        <end position="31"/>
    </location>
</feature>
<feature type="compositionally biased region" description="Polar residues" evidence="1">
    <location>
        <begin position="151"/>
        <end position="161"/>
    </location>
</feature>
<proteinExistence type="predicted"/>
<comment type="caution">
    <text evidence="2">The sequence shown here is derived from an EMBL/GenBank/DDBJ whole genome shotgun (WGS) entry which is preliminary data.</text>
</comment>
<feature type="region of interest" description="Disordered" evidence="1">
    <location>
        <begin position="1"/>
        <end position="94"/>
    </location>
</feature>
<evidence type="ECO:0000313" key="3">
    <source>
        <dbReference type="Proteomes" id="UP001194468"/>
    </source>
</evidence>
<dbReference type="Proteomes" id="UP001194468">
    <property type="component" value="Unassembled WGS sequence"/>
</dbReference>
<accession>A0AAD4BPZ2</accession>
<organism evidence="2 3">
    <name type="scientific">Boletus edulis BED1</name>
    <dbReference type="NCBI Taxonomy" id="1328754"/>
    <lineage>
        <taxon>Eukaryota</taxon>
        <taxon>Fungi</taxon>
        <taxon>Dikarya</taxon>
        <taxon>Basidiomycota</taxon>
        <taxon>Agaricomycotina</taxon>
        <taxon>Agaricomycetes</taxon>
        <taxon>Agaricomycetidae</taxon>
        <taxon>Boletales</taxon>
        <taxon>Boletineae</taxon>
        <taxon>Boletaceae</taxon>
        <taxon>Boletoideae</taxon>
        <taxon>Boletus</taxon>
    </lineage>
</organism>
<evidence type="ECO:0000256" key="1">
    <source>
        <dbReference type="SAM" id="MobiDB-lite"/>
    </source>
</evidence>
<dbReference type="AlphaFoldDB" id="A0AAD4BPZ2"/>
<gene>
    <name evidence="2" type="ORF">L210DRAFT_2439793</name>
</gene>
<sequence length="186" mass="19966">MADPKHPRKATSKFKPAPSHPGQSGPASSTAAMRDTNPLPVFSTPGFNKKPNPPMSAPPNSRDVLDIPDSPPAPLPAKRISSDFSDHPLAAPSKRFKPSIHTDVAHIPHNIPKGKASLSARHWSPDGGETSSEFARKFPPSFSSPRALPPNKSSPQKTSDGFSDLNLVLVHSNNFHPLLHPPEIAR</sequence>
<dbReference type="EMBL" id="WHUW01000020">
    <property type="protein sequence ID" value="KAF8436922.1"/>
    <property type="molecule type" value="Genomic_DNA"/>
</dbReference>